<dbReference type="UniPathway" id="UPA00276">
    <property type="reaction ID" value="UER00406"/>
</dbReference>
<comment type="catalytic activity">
    <reaction evidence="12 14">
        <text>riboflavin + ATP = FMN + ADP + H(+)</text>
        <dbReference type="Rhea" id="RHEA:14357"/>
        <dbReference type="ChEBI" id="CHEBI:15378"/>
        <dbReference type="ChEBI" id="CHEBI:30616"/>
        <dbReference type="ChEBI" id="CHEBI:57986"/>
        <dbReference type="ChEBI" id="CHEBI:58210"/>
        <dbReference type="ChEBI" id="CHEBI:456216"/>
        <dbReference type="EC" id="2.7.1.26"/>
    </reaction>
</comment>
<dbReference type="PANTHER" id="PTHR22749">
    <property type="entry name" value="RIBOFLAVIN KINASE/FMN ADENYLYLTRANSFERASE"/>
    <property type="match status" value="1"/>
</dbReference>
<dbReference type="UniPathway" id="UPA00277">
    <property type="reaction ID" value="UER00407"/>
</dbReference>
<dbReference type="InterPro" id="IPR015864">
    <property type="entry name" value="FAD_synthase"/>
</dbReference>
<keyword evidence="4 14" id="KW-0288">FMN</keyword>
<dbReference type="EC" id="2.7.1.26" evidence="14"/>
<keyword evidence="5 14" id="KW-0808">Transferase</keyword>
<keyword evidence="9 14" id="KW-0274">FAD</keyword>
<proteinExistence type="inferred from homology"/>
<protein>
    <recommendedName>
        <fullName evidence="14">Riboflavin biosynthesis protein</fullName>
    </recommendedName>
    <domain>
        <recommendedName>
            <fullName evidence="14">Riboflavin kinase</fullName>
            <ecNumber evidence="14">2.7.1.26</ecNumber>
        </recommendedName>
        <alternativeName>
            <fullName evidence="14">Flavokinase</fullName>
        </alternativeName>
    </domain>
    <domain>
        <recommendedName>
            <fullName evidence="14">FMN adenylyltransferase</fullName>
            <ecNumber evidence="14">2.7.7.2</ecNumber>
        </recommendedName>
        <alternativeName>
            <fullName evidence="14">FAD pyrophosphorylase</fullName>
        </alternativeName>
        <alternativeName>
            <fullName evidence="14">FAD synthase</fullName>
        </alternativeName>
    </domain>
</protein>
<dbReference type="InterPro" id="IPR002606">
    <property type="entry name" value="Riboflavin_kinase_bac"/>
</dbReference>
<evidence type="ECO:0000256" key="9">
    <source>
        <dbReference type="ARBA" id="ARBA00022827"/>
    </source>
</evidence>
<dbReference type="OrthoDB" id="9803667at2"/>
<dbReference type="GO" id="GO:0003919">
    <property type="term" value="F:FMN adenylyltransferase activity"/>
    <property type="evidence" value="ECO:0007669"/>
    <property type="project" value="UniProtKB-UniRule"/>
</dbReference>
<accession>A0A098TL59</accession>
<evidence type="ECO:0000313" key="17">
    <source>
        <dbReference type="EMBL" id="KGF72572.1"/>
    </source>
</evidence>
<evidence type="ECO:0000256" key="10">
    <source>
        <dbReference type="ARBA" id="ARBA00022840"/>
    </source>
</evidence>
<comment type="caution">
    <text evidence="17">The sequence shown here is derived from an EMBL/GenBank/DDBJ whole genome shotgun (WGS) entry which is preliminary data.</text>
</comment>
<dbReference type="PIRSF" id="PIRSF004491">
    <property type="entry name" value="FAD_Synth"/>
    <property type="match status" value="1"/>
</dbReference>
<dbReference type="RefSeq" id="WP_036533490.1">
    <property type="nucleotide sequence ID" value="NZ_JJML01000024.1"/>
</dbReference>
<dbReference type="EC" id="2.7.7.2" evidence="14"/>
<feature type="domain" description="Riboflavin kinase" evidence="16">
    <location>
        <begin position="222"/>
        <end position="351"/>
    </location>
</feature>
<evidence type="ECO:0000313" key="18">
    <source>
        <dbReference type="Proteomes" id="UP000030170"/>
    </source>
</evidence>
<evidence type="ECO:0000256" key="15">
    <source>
        <dbReference type="SAM" id="MobiDB-lite"/>
    </source>
</evidence>
<reference evidence="17 18" key="1">
    <citation type="journal article" date="2014" name="Mol. Ecol.">
        <title>Evolution of Synechococcus.</title>
        <authorList>
            <person name="Dvorak P."/>
            <person name="Casamatta D."/>
            <person name="Hasler P."/>
            <person name="Poulickova A."/>
            <person name="Ondrej V."/>
            <person name="Sanges R."/>
        </authorList>
    </citation>
    <scope>NUCLEOTIDE SEQUENCE [LARGE SCALE GENOMIC DNA]</scope>
    <source>
        <strain evidence="17 18">CAUP A 1101</strain>
    </source>
</reference>
<dbReference type="SMART" id="SM00904">
    <property type="entry name" value="Flavokinase"/>
    <property type="match status" value="1"/>
</dbReference>
<dbReference type="GO" id="GO:0009231">
    <property type="term" value="P:riboflavin biosynthetic process"/>
    <property type="evidence" value="ECO:0007669"/>
    <property type="project" value="InterPro"/>
</dbReference>
<keyword evidence="8 14" id="KW-0418">Kinase</keyword>
<evidence type="ECO:0000259" key="16">
    <source>
        <dbReference type="SMART" id="SM00904"/>
    </source>
</evidence>
<evidence type="ECO:0000256" key="8">
    <source>
        <dbReference type="ARBA" id="ARBA00022777"/>
    </source>
</evidence>
<sequence length="354" mass="38021">MWVTSSLTTALTPTTVALGNFDGVHRGHRRVIQPIVVDSLSPAASGGKRLPGDSSPGAYSGGDTSTSLSGTEGCVGLIAPAAVSAHPYPTVVTFHPHPQEFFSGESRLLLTPFDQKVLQLQALGVEQLVQLPFDRELADLSPSAFVETILVNQLRATQISVGENFQFGCQRSGTSRDLQMIAGRYGIEVMIVPIQTCEHAAISSSSIRQLLQEGAIAAANYLLGYDYCLVGTVVPGAQLGRTLGFPTANLQIPGIKFLPRQGVYAVRVTSSTLKPDLGTLSGVMNLGFRPTVDGHQQVIEVHLLDWSGDLYGQTLVVSLEQFLRPEQKFSTLDDLQAQIQLDCRAARAILMPPR</sequence>
<dbReference type="InterPro" id="IPR023468">
    <property type="entry name" value="Riboflavin_kinase"/>
</dbReference>
<dbReference type="Proteomes" id="UP000030170">
    <property type="component" value="Unassembled WGS sequence"/>
</dbReference>
<dbReference type="EMBL" id="JJML01000024">
    <property type="protein sequence ID" value="KGF72572.1"/>
    <property type="molecule type" value="Genomic_DNA"/>
</dbReference>
<dbReference type="NCBIfam" id="TIGR00083">
    <property type="entry name" value="ribF"/>
    <property type="match status" value="1"/>
</dbReference>
<dbReference type="CDD" id="cd02064">
    <property type="entry name" value="FAD_synthetase_N"/>
    <property type="match status" value="1"/>
</dbReference>
<keyword evidence="3 14" id="KW-0285">Flavoprotein</keyword>
<dbReference type="SUPFAM" id="SSF82114">
    <property type="entry name" value="Riboflavin kinase-like"/>
    <property type="match status" value="1"/>
</dbReference>
<feature type="region of interest" description="Disordered" evidence="15">
    <location>
        <begin position="43"/>
        <end position="65"/>
    </location>
</feature>
<keyword evidence="11" id="KW-0511">Multifunctional enzyme</keyword>
<dbReference type="GO" id="GO:0005524">
    <property type="term" value="F:ATP binding"/>
    <property type="evidence" value="ECO:0007669"/>
    <property type="project" value="UniProtKB-UniRule"/>
</dbReference>
<evidence type="ECO:0000256" key="7">
    <source>
        <dbReference type="ARBA" id="ARBA00022741"/>
    </source>
</evidence>
<evidence type="ECO:0000256" key="3">
    <source>
        <dbReference type="ARBA" id="ARBA00022630"/>
    </source>
</evidence>
<dbReference type="STRING" id="1497020.DO97_07830"/>
<dbReference type="GO" id="GO:0009398">
    <property type="term" value="P:FMN biosynthetic process"/>
    <property type="evidence" value="ECO:0007669"/>
    <property type="project" value="UniProtKB-UniRule"/>
</dbReference>
<evidence type="ECO:0000256" key="5">
    <source>
        <dbReference type="ARBA" id="ARBA00022679"/>
    </source>
</evidence>
<evidence type="ECO:0000256" key="6">
    <source>
        <dbReference type="ARBA" id="ARBA00022695"/>
    </source>
</evidence>
<dbReference type="GO" id="GO:0006747">
    <property type="term" value="P:FAD biosynthetic process"/>
    <property type="evidence" value="ECO:0007669"/>
    <property type="project" value="UniProtKB-UniRule"/>
</dbReference>
<keyword evidence="10 14" id="KW-0067">ATP-binding</keyword>
<dbReference type="AlphaFoldDB" id="A0A098TL59"/>
<evidence type="ECO:0000256" key="4">
    <source>
        <dbReference type="ARBA" id="ARBA00022643"/>
    </source>
</evidence>
<dbReference type="GO" id="GO:0008531">
    <property type="term" value="F:riboflavin kinase activity"/>
    <property type="evidence" value="ECO:0007669"/>
    <property type="project" value="UniProtKB-UniRule"/>
</dbReference>
<keyword evidence="7 14" id="KW-0547">Nucleotide-binding</keyword>
<organism evidence="17 18">
    <name type="scientific">Neosynechococcus sphagnicola sy1</name>
    <dbReference type="NCBI Taxonomy" id="1497020"/>
    <lineage>
        <taxon>Bacteria</taxon>
        <taxon>Bacillati</taxon>
        <taxon>Cyanobacteriota</taxon>
        <taxon>Cyanophyceae</taxon>
        <taxon>Neosynechococcales</taxon>
        <taxon>Neosynechococcaceae</taxon>
        <taxon>Neosynechococcus</taxon>
    </lineage>
</organism>
<dbReference type="PANTHER" id="PTHR22749:SF6">
    <property type="entry name" value="RIBOFLAVIN KINASE"/>
    <property type="match status" value="1"/>
</dbReference>
<keyword evidence="18" id="KW-1185">Reference proteome</keyword>
<keyword evidence="6 14" id="KW-0548">Nucleotidyltransferase</keyword>
<comment type="catalytic activity">
    <reaction evidence="13 14">
        <text>FMN + ATP + H(+) = FAD + diphosphate</text>
        <dbReference type="Rhea" id="RHEA:17237"/>
        <dbReference type="ChEBI" id="CHEBI:15378"/>
        <dbReference type="ChEBI" id="CHEBI:30616"/>
        <dbReference type="ChEBI" id="CHEBI:33019"/>
        <dbReference type="ChEBI" id="CHEBI:57692"/>
        <dbReference type="ChEBI" id="CHEBI:58210"/>
        <dbReference type="EC" id="2.7.7.2"/>
    </reaction>
</comment>
<evidence type="ECO:0000256" key="1">
    <source>
        <dbReference type="ARBA" id="ARBA00004726"/>
    </source>
</evidence>
<comment type="pathway">
    <text evidence="2 14">Cofactor biosynthesis; FMN biosynthesis; FMN from riboflavin (ATP route): step 1/1.</text>
</comment>
<dbReference type="SUPFAM" id="SSF52374">
    <property type="entry name" value="Nucleotidylyl transferase"/>
    <property type="match status" value="1"/>
</dbReference>
<name>A0A098TL59_9CYAN</name>
<dbReference type="NCBIfam" id="NF004160">
    <property type="entry name" value="PRK05627.1-3"/>
    <property type="match status" value="1"/>
</dbReference>
<comment type="similarity">
    <text evidence="14">Belongs to the ribF family.</text>
</comment>
<dbReference type="Gene3D" id="2.40.30.30">
    <property type="entry name" value="Riboflavin kinase-like"/>
    <property type="match status" value="1"/>
</dbReference>
<dbReference type="Gene3D" id="3.40.50.620">
    <property type="entry name" value="HUPs"/>
    <property type="match status" value="1"/>
</dbReference>
<evidence type="ECO:0000256" key="13">
    <source>
        <dbReference type="ARBA" id="ARBA00049494"/>
    </source>
</evidence>
<evidence type="ECO:0000256" key="14">
    <source>
        <dbReference type="PIRNR" id="PIRNR004491"/>
    </source>
</evidence>
<evidence type="ECO:0000256" key="2">
    <source>
        <dbReference type="ARBA" id="ARBA00005201"/>
    </source>
</evidence>
<dbReference type="Pfam" id="PF06574">
    <property type="entry name" value="FAD_syn"/>
    <property type="match status" value="2"/>
</dbReference>
<evidence type="ECO:0000256" key="11">
    <source>
        <dbReference type="ARBA" id="ARBA00023268"/>
    </source>
</evidence>
<dbReference type="InterPro" id="IPR023465">
    <property type="entry name" value="Riboflavin_kinase_dom_sf"/>
</dbReference>
<dbReference type="Pfam" id="PF01687">
    <property type="entry name" value="Flavokinase"/>
    <property type="match status" value="1"/>
</dbReference>
<dbReference type="InterPro" id="IPR014729">
    <property type="entry name" value="Rossmann-like_a/b/a_fold"/>
</dbReference>
<dbReference type="InterPro" id="IPR015865">
    <property type="entry name" value="Riboflavin_kinase_bac/euk"/>
</dbReference>
<gene>
    <name evidence="17" type="ORF">DO97_07830</name>
</gene>
<comment type="pathway">
    <text evidence="1 14">Cofactor biosynthesis; FAD biosynthesis; FAD from FMN: step 1/1.</text>
</comment>
<evidence type="ECO:0000256" key="12">
    <source>
        <dbReference type="ARBA" id="ARBA00047880"/>
    </source>
</evidence>